<comment type="caution">
    <text evidence="1">The sequence shown here is derived from an EMBL/GenBank/DDBJ whole genome shotgun (WGS) entry which is preliminary data.</text>
</comment>
<dbReference type="PANTHER" id="PTHR34427">
    <property type="entry name" value="DUF4283 DOMAIN PROTEIN"/>
    <property type="match status" value="1"/>
</dbReference>
<evidence type="ECO:0008006" key="3">
    <source>
        <dbReference type="Google" id="ProtNLM"/>
    </source>
</evidence>
<dbReference type="PANTHER" id="PTHR34427:SF5">
    <property type="entry name" value="DUF4283 DOMAIN-CONTAINING PROTEIN"/>
    <property type="match status" value="1"/>
</dbReference>
<gene>
    <name evidence="1" type="ORF">V6N12_036720</name>
</gene>
<keyword evidence="2" id="KW-1185">Reference proteome</keyword>
<proteinExistence type="predicted"/>
<organism evidence="1 2">
    <name type="scientific">Hibiscus sabdariffa</name>
    <name type="common">roselle</name>
    <dbReference type="NCBI Taxonomy" id="183260"/>
    <lineage>
        <taxon>Eukaryota</taxon>
        <taxon>Viridiplantae</taxon>
        <taxon>Streptophyta</taxon>
        <taxon>Embryophyta</taxon>
        <taxon>Tracheophyta</taxon>
        <taxon>Spermatophyta</taxon>
        <taxon>Magnoliopsida</taxon>
        <taxon>eudicotyledons</taxon>
        <taxon>Gunneridae</taxon>
        <taxon>Pentapetalae</taxon>
        <taxon>rosids</taxon>
        <taxon>malvids</taxon>
        <taxon>Malvales</taxon>
        <taxon>Malvaceae</taxon>
        <taxon>Malvoideae</taxon>
        <taxon>Hibiscus</taxon>
    </lineage>
</organism>
<sequence>MRLSVTEFLLVFEDKETMMHGLREYEESFRKCFKEISVWSEDMTSCSRRAWLVCYGIPVHVWSVETLKNIASCWGELISVDKGTVEPTSLSKATFQIITSSHNRINEEIELCVESKRFKVYVLEFDPSSTPNSIWIGEEGNHDDSNSSSDAGNCFGVDSEKIKDQCDDSRLSLVSSSSSSGAIEEVSAQWRLGWSDRFRRLRIGWQPWIEQGCSLH</sequence>
<reference evidence="1 2" key="1">
    <citation type="journal article" date="2024" name="G3 (Bethesda)">
        <title>Genome assembly of Hibiscus sabdariffa L. provides insights into metabolisms of medicinal natural products.</title>
        <authorList>
            <person name="Kim T."/>
        </authorList>
    </citation>
    <scope>NUCLEOTIDE SEQUENCE [LARGE SCALE GENOMIC DNA]</scope>
    <source>
        <strain evidence="1">TK-2024</strain>
        <tissue evidence="1">Old leaves</tissue>
    </source>
</reference>
<dbReference type="EMBL" id="JBBPBM010000011">
    <property type="protein sequence ID" value="KAK8564600.1"/>
    <property type="molecule type" value="Genomic_DNA"/>
</dbReference>
<accession>A0ABR2ERD4</accession>
<dbReference type="Proteomes" id="UP001472677">
    <property type="component" value="Unassembled WGS sequence"/>
</dbReference>
<protein>
    <recommendedName>
        <fullName evidence="3">DUF4283 domain-containing protein</fullName>
    </recommendedName>
</protein>
<name>A0ABR2ERD4_9ROSI</name>
<evidence type="ECO:0000313" key="1">
    <source>
        <dbReference type="EMBL" id="KAK8564600.1"/>
    </source>
</evidence>
<evidence type="ECO:0000313" key="2">
    <source>
        <dbReference type="Proteomes" id="UP001472677"/>
    </source>
</evidence>